<dbReference type="SUPFAM" id="SSF50978">
    <property type="entry name" value="WD40 repeat-like"/>
    <property type="match status" value="1"/>
</dbReference>
<reference evidence="1" key="1">
    <citation type="submission" date="2025-08" db="UniProtKB">
        <authorList>
            <consortium name="Ensembl"/>
        </authorList>
    </citation>
    <scope>IDENTIFICATION</scope>
</reference>
<dbReference type="PANTHER" id="PTHR10241">
    <property type="entry name" value="LETHAL 2 GIANT LARVAE PROTEIN"/>
    <property type="match status" value="1"/>
</dbReference>
<dbReference type="GO" id="GO:0051294">
    <property type="term" value="P:establishment of spindle orientation"/>
    <property type="evidence" value="ECO:0007669"/>
    <property type="project" value="TreeGrafter"/>
</dbReference>
<dbReference type="Ensembl" id="ENSPLAT00000011284.1">
    <property type="protein sequence ID" value="ENSPLAP00000003486.1"/>
    <property type="gene ID" value="ENSPLAG00000004993.1"/>
</dbReference>
<dbReference type="GO" id="GO:0008593">
    <property type="term" value="P:regulation of Notch signaling pathway"/>
    <property type="evidence" value="ECO:0007669"/>
    <property type="project" value="TreeGrafter"/>
</dbReference>
<dbReference type="GO" id="GO:0006893">
    <property type="term" value="P:Golgi to plasma membrane transport"/>
    <property type="evidence" value="ECO:0007669"/>
    <property type="project" value="TreeGrafter"/>
</dbReference>
<proteinExistence type="predicted"/>
<dbReference type="Gene3D" id="2.130.10.10">
    <property type="entry name" value="YVTN repeat-like/Quinoprotein amine dehydrogenase"/>
    <property type="match status" value="1"/>
</dbReference>
<reference evidence="1" key="2">
    <citation type="submission" date="2025-09" db="UniProtKB">
        <authorList>
            <consortium name="Ensembl"/>
        </authorList>
    </citation>
    <scope>IDENTIFICATION</scope>
</reference>
<sequence length="281" mass="30880">GTMKRFRRHGTESQRDRLKQELFQFTKTVEHGFPHQPSALGYSSSLQLMAIGTRSGAIKLYGAPGVEFMGLHDENAAVTQVAHSSHTLPPTFVVLVQLLEIGRFLLTGPPGAPPSVTRVTAVLTHSSGELLLLGTEGGHVFIVEVPGFRELEEMNISLDQITSCVPDDYIGRRNLEHVEALQENPVNSNQVAIGYGRGLMVIWDLDHRCCDNPAASPAQLESMWWTEDGSCILSSHNDGSYCCWTLRTGDEREEEEKSNVPYGHFPCKAINKIVQLPTAGG</sequence>
<organism evidence="1 2">
    <name type="scientific">Poecilia latipinna</name>
    <name type="common">sailfin molly</name>
    <dbReference type="NCBI Taxonomy" id="48699"/>
    <lineage>
        <taxon>Eukaryota</taxon>
        <taxon>Metazoa</taxon>
        <taxon>Chordata</taxon>
        <taxon>Craniata</taxon>
        <taxon>Vertebrata</taxon>
        <taxon>Euteleostomi</taxon>
        <taxon>Actinopterygii</taxon>
        <taxon>Neopterygii</taxon>
        <taxon>Teleostei</taxon>
        <taxon>Neoteleostei</taxon>
        <taxon>Acanthomorphata</taxon>
        <taxon>Ovalentaria</taxon>
        <taxon>Atherinomorphae</taxon>
        <taxon>Cyprinodontiformes</taxon>
        <taxon>Poeciliidae</taxon>
        <taxon>Poeciliinae</taxon>
        <taxon>Poecilia</taxon>
    </lineage>
</organism>
<dbReference type="GO" id="GO:0045159">
    <property type="term" value="F:myosin II binding"/>
    <property type="evidence" value="ECO:0007669"/>
    <property type="project" value="TreeGrafter"/>
</dbReference>
<dbReference type="GO" id="GO:0032878">
    <property type="term" value="P:regulation of establishment or maintenance of cell polarity"/>
    <property type="evidence" value="ECO:0007669"/>
    <property type="project" value="TreeGrafter"/>
</dbReference>
<dbReference type="InterPro" id="IPR036322">
    <property type="entry name" value="WD40_repeat_dom_sf"/>
</dbReference>
<dbReference type="GO" id="GO:0005096">
    <property type="term" value="F:GTPase activator activity"/>
    <property type="evidence" value="ECO:0007669"/>
    <property type="project" value="TreeGrafter"/>
</dbReference>
<name>A0A3B3TSZ4_9TELE</name>
<accession>A0A3B3TSZ4</accession>
<dbReference type="GO" id="GO:0005886">
    <property type="term" value="C:plasma membrane"/>
    <property type="evidence" value="ECO:0007669"/>
    <property type="project" value="TreeGrafter"/>
</dbReference>
<dbReference type="InterPro" id="IPR015943">
    <property type="entry name" value="WD40/YVTN_repeat-like_dom_sf"/>
</dbReference>
<evidence type="ECO:0000313" key="2">
    <source>
        <dbReference type="Proteomes" id="UP000261500"/>
    </source>
</evidence>
<dbReference type="GO" id="GO:0030866">
    <property type="term" value="P:cortical actin cytoskeleton organization"/>
    <property type="evidence" value="ECO:0007669"/>
    <property type="project" value="TreeGrafter"/>
</dbReference>
<dbReference type="GeneTree" id="ENSGT00950000182906"/>
<dbReference type="GO" id="GO:0030864">
    <property type="term" value="C:cortical actin cytoskeleton"/>
    <property type="evidence" value="ECO:0007669"/>
    <property type="project" value="TreeGrafter"/>
</dbReference>
<dbReference type="AlphaFoldDB" id="A0A3B3TSZ4"/>
<dbReference type="STRING" id="48699.ENSPLAP00000003486"/>
<keyword evidence="2" id="KW-1185">Reference proteome</keyword>
<dbReference type="Proteomes" id="UP000261500">
    <property type="component" value="Unplaced"/>
</dbReference>
<evidence type="ECO:0000313" key="1">
    <source>
        <dbReference type="Ensembl" id="ENSPLAP00000003486.1"/>
    </source>
</evidence>
<protein>
    <submittedName>
        <fullName evidence="1">Lethal(2) giant larvae protein homolog 2-like</fullName>
    </submittedName>
</protein>
<dbReference type="PANTHER" id="PTHR10241:SF20">
    <property type="entry name" value="LLGL SCRIBBLE CELL POLARITY COMPLEX COMPONENT 2"/>
    <property type="match status" value="1"/>
</dbReference>